<dbReference type="OrthoDB" id="7868868at2"/>
<feature type="chain" id="PRO_5010991652" evidence="1">
    <location>
        <begin position="21"/>
        <end position="107"/>
    </location>
</feature>
<dbReference type="AlphaFoldDB" id="A0A1Y5RF46"/>
<accession>A0A1Y5RF46</accession>
<keyword evidence="1" id="KW-0732">Signal</keyword>
<evidence type="ECO:0000313" key="3">
    <source>
        <dbReference type="Proteomes" id="UP000193870"/>
    </source>
</evidence>
<dbReference type="STRING" id="315423.SAMN04488020_101359"/>
<proteinExistence type="predicted"/>
<dbReference type="Proteomes" id="UP000193870">
    <property type="component" value="Unassembled WGS sequence"/>
</dbReference>
<evidence type="ECO:0000313" key="2">
    <source>
        <dbReference type="EMBL" id="SLN16022.1"/>
    </source>
</evidence>
<protein>
    <submittedName>
        <fullName evidence="2">Uncharacterized protein</fullName>
    </submittedName>
</protein>
<feature type="signal peptide" evidence="1">
    <location>
        <begin position="1"/>
        <end position="20"/>
    </location>
</feature>
<gene>
    <name evidence="2" type="ORF">PAM7066_00359</name>
</gene>
<dbReference type="RefSeq" id="WP_085852389.1">
    <property type="nucleotide sequence ID" value="NZ_FOPF01000001.1"/>
</dbReference>
<evidence type="ECO:0000256" key="1">
    <source>
        <dbReference type="SAM" id="SignalP"/>
    </source>
</evidence>
<name>A0A1Y5RF46_9RHOB</name>
<sequence>MTRALLLLPLLAACAAPVVADRPIAPREVTLYRDTVTAQMTDGALCTSVRGASSGPWSGAFRGCPHTWPVEVRRPTTRPRLPLAPVAQDPWVVLTAPNGAQGFGPRG</sequence>
<dbReference type="EMBL" id="FWFV01000001">
    <property type="protein sequence ID" value="SLN16022.1"/>
    <property type="molecule type" value="Genomic_DNA"/>
</dbReference>
<reference evidence="2 3" key="1">
    <citation type="submission" date="2017-03" db="EMBL/GenBank/DDBJ databases">
        <authorList>
            <person name="Afonso C.L."/>
            <person name="Miller P.J."/>
            <person name="Scott M.A."/>
            <person name="Spackman E."/>
            <person name="Goraichik I."/>
            <person name="Dimitrov K.M."/>
            <person name="Suarez D.L."/>
            <person name="Swayne D.E."/>
        </authorList>
    </citation>
    <scope>NUCLEOTIDE SEQUENCE [LARGE SCALE GENOMIC DNA]</scope>
    <source>
        <strain evidence="2 3">CECT 7066</strain>
    </source>
</reference>
<keyword evidence="3" id="KW-1185">Reference proteome</keyword>
<organism evidence="2 3">
    <name type="scientific">Palleronia marisminoris</name>
    <dbReference type="NCBI Taxonomy" id="315423"/>
    <lineage>
        <taxon>Bacteria</taxon>
        <taxon>Pseudomonadati</taxon>
        <taxon>Pseudomonadota</taxon>
        <taxon>Alphaproteobacteria</taxon>
        <taxon>Rhodobacterales</taxon>
        <taxon>Roseobacteraceae</taxon>
        <taxon>Palleronia</taxon>
    </lineage>
</organism>